<dbReference type="RefSeq" id="WP_246656506.1">
    <property type="nucleotide sequence ID" value="NZ_CP061913.1"/>
</dbReference>
<keyword evidence="1" id="KW-0812">Transmembrane</keyword>
<comment type="caution">
    <text evidence="3">The sequence shown here is derived from an EMBL/GenBank/DDBJ whole genome shotgun (WGS) entry which is preliminary data.</text>
</comment>
<evidence type="ECO:0000259" key="2">
    <source>
        <dbReference type="Pfam" id="PF03372"/>
    </source>
</evidence>
<dbReference type="InterPro" id="IPR036691">
    <property type="entry name" value="Endo/exonu/phosph_ase_sf"/>
</dbReference>
<evidence type="ECO:0000313" key="4">
    <source>
        <dbReference type="Proteomes" id="UP001589608"/>
    </source>
</evidence>
<feature type="transmembrane region" description="Helical" evidence="1">
    <location>
        <begin position="42"/>
        <end position="61"/>
    </location>
</feature>
<keyword evidence="3" id="KW-0255">Endonuclease</keyword>
<keyword evidence="3" id="KW-0378">Hydrolase</keyword>
<dbReference type="InterPro" id="IPR005135">
    <property type="entry name" value="Endo/exonuclease/phosphatase"/>
</dbReference>
<gene>
    <name evidence="3" type="ORF">ACFFTR_16295</name>
</gene>
<dbReference type="GO" id="GO:0004519">
    <property type="term" value="F:endonuclease activity"/>
    <property type="evidence" value="ECO:0007669"/>
    <property type="project" value="UniProtKB-KW"/>
</dbReference>
<dbReference type="EMBL" id="JBHMCA010000026">
    <property type="protein sequence ID" value="MFB9444638.1"/>
    <property type="molecule type" value="Genomic_DNA"/>
</dbReference>
<dbReference type="SUPFAM" id="SSF56219">
    <property type="entry name" value="DNase I-like"/>
    <property type="match status" value="1"/>
</dbReference>
<dbReference type="Gene3D" id="3.60.10.10">
    <property type="entry name" value="Endonuclease/exonuclease/phosphatase"/>
    <property type="match status" value="1"/>
</dbReference>
<feature type="domain" description="Endonuclease/exonuclease/phosphatase" evidence="2">
    <location>
        <begin position="76"/>
        <end position="284"/>
    </location>
</feature>
<keyword evidence="4" id="KW-1185">Reference proteome</keyword>
<accession>A0ABV5M704</accession>
<proteinExistence type="predicted"/>
<keyword evidence="1" id="KW-0472">Membrane</keyword>
<keyword evidence="3" id="KW-0540">Nuclease</keyword>
<feature type="transmembrane region" description="Helical" evidence="1">
    <location>
        <begin position="12"/>
        <end position="35"/>
    </location>
</feature>
<sequence>MRVFGLESGFPAVQLMAFTPYVAGASLVPLLVALVTRRVWPAVVTAVATVALAACVLPRWISDSSPEPGGPGLRVLSVNMLFGGADPGAIVGLVRQLNVDLVALQEYTPEAQSALRAAGLEAVLPNAVAYPKPGVTGSAVYSRFPVTDLGYRQFPSTFGQARASVAVPGAKDVRVESVHPCAPASSRLSHCWEKDIALEPAATPDGAVSLLLGDFNATLDHEKFRELLDTGYRDAADVAGAGFDASWPYDERWFIPGVVLDHVVADRRVGVGKVSVHQMPQSDHKAVFAELVLPKA</sequence>
<keyword evidence="1" id="KW-1133">Transmembrane helix</keyword>
<name>A0ABV5M704_9ACTN</name>
<reference evidence="3 4" key="1">
    <citation type="submission" date="2024-09" db="EMBL/GenBank/DDBJ databases">
        <authorList>
            <person name="Sun Q."/>
            <person name="Mori K."/>
        </authorList>
    </citation>
    <scope>NUCLEOTIDE SEQUENCE [LARGE SCALE GENOMIC DNA]</scope>
    <source>
        <strain evidence="3 4">JCM 3307</strain>
    </source>
</reference>
<dbReference type="Proteomes" id="UP001589608">
    <property type="component" value="Unassembled WGS sequence"/>
</dbReference>
<organism evidence="3 4">
    <name type="scientific">Dactylosporangium vinaceum</name>
    <dbReference type="NCBI Taxonomy" id="53362"/>
    <lineage>
        <taxon>Bacteria</taxon>
        <taxon>Bacillati</taxon>
        <taxon>Actinomycetota</taxon>
        <taxon>Actinomycetes</taxon>
        <taxon>Micromonosporales</taxon>
        <taxon>Micromonosporaceae</taxon>
        <taxon>Dactylosporangium</taxon>
    </lineage>
</organism>
<protein>
    <submittedName>
        <fullName evidence="3">Endonuclease/exonuclease/phosphatase family protein</fullName>
    </submittedName>
</protein>
<evidence type="ECO:0000256" key="1">
    <source>
        <dbReference type="SAM" id="Phobius"/>
    </source>
</evidence>
<evidence type="ECO:0000313" key="3">
    <source>
        <dbReference type="EMBL" id="MFB9444638.1"/>
    </source>
</evidence>
<dbReference type="Pfam" id="PF03372">
    <property type="entry name" value="Exo_endo_phos"/>
    <property type="match status" value="1"/>
</dbReference>